<keyword evidence="8" id="KW-1185">Reference proteome</keyword>
<dbReference type="GO" id="GO:0000329">
    <property type="term" value="C:fungal-type vacuole membrane"/>
    <property type="evidence" value="ECO:0007669"/>
    <property type="project" value="TreeGrafter"/>
</dbReference>
<evidence type="ECO:0000259" key="6">
    <source>
        <dbReference type="Pfam" id="PF11698"/>
    </source>
</evidence>
<keyword evidence="4 5" id="KW-0406">Ion transport</keyword>
<dbReference type="SUPFAM" id="SSF48371">
    <property type="entry name" value="ARM repeat"/>
    <property type="match status" value="1"/>
</dbReference>
<gene>
    <name evidence="7" type="primary">VMA13_2</name>
    <name evidence="7" type="ORF">BGZ65_005306</name>
</gene>
<dbReference type="Proteomes" id="UP000749646">
    <property type="component" value="Unassembled WGS sequence"/>
</dbReference>
<dbReference type="InterPro" id="IPR016024">
    <property type="entry name" value="ARM-type_fold"/>
</dbReference>
<dbReference type="InterPro" id="IPR038497">
    <property type="entry name" value="ATPase_V1-cplx_hsu_C_sf"/>
</dbReference>
<dbReference type="InterPro" id="IPR011987">
    <property type="entry name" value="ATPase_V1-cplx_hsu_C"/>
</dbReference>
<comment type="similarity">
    <text evidence="1 5">Belongs to the V-ATPase H subunit family.</text>
</comment>
<reference evidence="7" key="1">
    <citation type="journal article" date="2020" name="Fungal Divers.">
        <title>Resolving the Mortierellaceae phylogeny through synthesis of multi-gene phylogenetics and phylogenomics.</title>
        <authorList>
            <person name="Vandepol N."/>
            <person name="Liber J."/>
            <person name="Desiro A."/>
            <person name="Na H."/>
            <person name="Kennedy M."/>
            <person name="Barry K."/>
            <person name="Grigoriev I.V."/>
            <person name="Miller A.N."/>
            <person name="O'Donnell K."/>
            <person name="Stajich J.E."/>
            <person name="Bonito G."/>
        </authorList>
    </citation>
    <scope>NUCLEOTIDE SEQUENCE</scope>
    <source>
        <strain evidence="7">MES-2147</strain>
    </source>
</reference>
<dbReference type="InterPro" id="IPR004908">
    <property type="entry name" value="ATPase_V1-cplx_hsu"/>
</dbReference>
<dbReference type="Pfam" id="PF03224">
    <property type="entry name" value="V-ATPase_H_N"/>
    <property type="match status" value="1"/>
</dbReference>
<keyword evidence="3 5" id="KW-0375">Hydrogen ion transport</keyword>
<evidence type="ECO:0000256" key="4">
    <source>
        <dbReference type="ARBA" id="ARBA00023065"/>
    </source>
</evidence>
<keyword evidence="2 5" id="KW-0813">Transport</keyword>
<organism evidence="7 8">
    <name type="scientific">Modicella reniformis</name>
    <dbReference type="NCBI Taxonomy" id="1440133"/>
    <lineage>
        <taxon>Eukaryota</taxon>
        <taxon>Fungi</taxon>
        <taxon>Fungi incertae sedis</taxon>
        <taxon>Mucoromycota</taxon>
        <taxon>Mortierellomycotina</taxon>
        <taxon>Mortierellomycetes</taxon>
        <taxon>Mortierellales</taxon>
        <taxon>Mortierellaceae</taxon>
        <taxon>Modicella</taxon>
    </lineage>
</organism>
<sequence length="445" mass="50934">MALQSSKDRAPEIPLAFVSNAYLDDLTASLRARTIPWESYHRASLITQTELNYIKSIERKIGEDLSRVVDKDGDIYGELLVNLLQRLVNVDTIQSILILIDDLLLDHEERASYFLQVSRHDPALPYAPLLKCLRNDDEYVSLKAEKILTTLLCVSPKPSTDAAGELFRWTTVHLQSKNPAIVDMAVQVLESVLRQRDLRIIYWNTPQAVDALARILKAGSSPQMQYQVIYCFWTLTFDREASQEFNRKYDLIPHFVEIAKSSIKEKVIRVIIATFKNLVEQAPEANLAAMASVKLLQFCEHLSTRKWSDPDIVEDVNYLKAELEKNIHTLTTFEVYLAELQSSRLTWSPPHLSDHFWLRNWREFQKNNYALLRTLGRLLSTSTDTVVLAVAANDIGQYTKRDPGCKRLLQDIGVKQKIMELMSHPDQDVRYNSVSTSWLLIGGSI</sequence>
<dbReference type="InterPro" id="IPR011989">
    <property type="entry name" value="ARM-like"/>
</dbReference>
<dbReference type="Gene3D" id="1.25.40.150">
    <property type="entry name" value="V-type ATPase, subunit H, C-terminal domain"/>
    <property type="match status" value="1"/>
</dbReference>
<protein>
    <recommendedName>
        <fullName evidence="5">V-type proton ATPase subunit H</fullName>
    </recommendedName>
</protein>
<dbReference type="AlphaFoldDB" id="A0A9P6INB8"/>
<dbReference type="PANTHER" id="PTHR10698">
    <property type="entry name" value="V-TYPE PROTON ATPASE SUBUNIT H"/>
    <property type="match status" value="1"/>
</dbReference>
<evidence type="ECO:0000256" key="2">
    <source>
        <dbReference type="ARBA" id="ARBA00022448"/>
    </source>
</evidence>
<dbReference type="PIRSF" id="PIRSF032184">
    <property type="entry name" value="ATPase_V1_H"/>
    <property type="match status" value="1"/>
</dbReference>
<dbReference type="GO" id="GO:0000221">
    <property type="term" value="C:vacuolar proton-transporting V-type ATPase, V1 domain"/>
    <property type="evidence" value="ECO:0007669"/>
    <property type="project" value="UniProtKB-UniRule"/>
</dbReference>
<comment type="caution">
    <text evidence="7">The sequence shown here is derived from an EMBL/GenBank/DDBJ whole genome shotgun (WGS) entry which is preliminary data.</text>
</comment>
<dbReference type="PANTHER" id="PTHR10698:SF0">
    <property type="entry name" value="V-TYPE PROTON ATPASE SUBUNIT H"/>
    <property type="match status" value="1"/>
</dbReference>
<dbReference type="Gene3D" id="1.25.10.10">
    <property type="entry name" value="Leucine-rich Repeat Variant"/>
    <property type="match status" value="1"/>
</dbReference>
<evidence type="ECO:0000256" key="1">
    <source>
        <dbReference type="ARBA" id="ARBA00008613"/>
    </source>
</evidence>
<comment type="subunit">
    <text evidence="5">V-ATPase is a heteromultimeric enzyme made up of two complexes: the ATP-hydrolytic V1 complex and the proton translocation V0 complex.</text>
</comment>
<evidence type="ECO:0000256" key="3">
    <source>
        <dbReference type="ARBA" id="ARBA00022781"/>
    </source>
</evidence>
<dbReference type="Pfam" id="PF11698">
    <property type="entry name" value="V-ATPase_H_C"/>
    <property type="match status" value="1"/>
</dbReference>
<proteinExistence type="inferred from homology"/>
<accession>A0A9P6INB8</accession>
<name>A0A9P6INB8_9FUNG</name>
<comment type="function">
    <text evidence="5">Subunit of the V1 complex of vacuolar(H+)-ATPase (V-ATPase), a multisubunit enzyme composed of a peripheral complex (V1) that hydrolyzes ATP and a membrane integral complex (V0) that translocates protons. V-ATPase is responsible for acidifying and maintaining the pH of intracellular compartments.</text>
</comment>
<evidence type="ECO:0000256" key="5">
    <source>
        <dbReference type="PIRNR" id="PIRNR032184"/>
    </source>
</evidence>
<evidence type="ECO:0000313" key="8">
    <source>
        <dbReference type="Proteomes" id="UP000749646"/>
    </source>
</evidence>
<feature type="domain" description="ATPase V1 complex subunit H C-terminal" evidence="6">
    <location>
        <begin position="330"/>
        <end position="437"/>
    </location>
</feature>
<evidence type="ECO:0000313" key="7">
    <source>
        <dbReference type="EMBL" id="KAF9941057.1"/>
    </source>
</evidence>
<dbReference type="OrthoDB" id="10263554at2759"/>
<dbReference type="GO" id="GO:0046961">
    <property type="term" value="F:proton-transporting ATPase activity, rotational mechanism"/>
    <property type="evidence" value="ECO:0007669"/>
    <property type="project" value="UniProtKB-UniRule"/>
</dbReference>
<dbReference type="EMBL" id="JAAAHW010009434">
    <property type="protein sequence ID" value="KAF9941057.1"/>
    <property type="molecule type" value="Genomic_DNA"/>
</dbReference>